<gene>
    <name evidence="2" type="ORF">N868_04575</name>
</gene>
<protein>
    <recommendedName>
        <fullName evidence="1">DUF559 domain-containing protein</fullName>
    </recommendedName>
</protein>
<dbReference type="InterPro" id="IPR011335">
    <property type="entry name" value="Restrct_endonuc-II-like"/>
</dbReference>
<feature type="domain" description="DUF559" evidence="1">
    <location>
        <begin position="229"/>
        <end position="292"/>
    </location>
</feature>
<dbReference type="Gene3D" id="3.40.960.10">
    <property type="entry name" value="VSR Endonuclease"/>
    <property type="match status" value="1"/>
</dbReference>
<evidence type="ECO:0000259" key="1">
    <source>
        <dbReference type="Pfam" id="PF04480"/>
    </source>
</evidence>
<dbReference type="SUPFAM" id="SSF52980">
    <property type="entry name" value="Restriction endonuclease-like"/>
    <property type="match status" value="1"/>
</dbReference>
<comment type="caution">
    <text evidence="2">The sequence shown here is derived from an EMBL/GenBank/DDBJ whole genome shotgun (WGS) entry which is preliminary data.</text>
</comment>
<dbReference type="RefSeq" id="WP_043610481.1">
    <property type="nucleotide sequence ID" value="NZ_AXCY01000206.1"/>
</dbReference>
<evidence type="ECO:0000313" key="2">
    <source>
        <dbReference type="EMBL" id="KGM08530.1"/>
    </source>
</evidence>
<keyword evidence="3" id="KW-1185">Reference proteome</keyword>
<dbReference type="OrthoDB" id="3173471at2"/>
<dbReference type="Pfam" id="PF04480">
    <property type="entry name" value="DUF559"/>
    <property type="match status" value="1"/>
</dbReference>
<evidence type="ECO:0000313" key="3">
    <source>
        <dbReference type="Proteomes" id="UP000029839"/>
    </source>
</evidence>
<reference evidence="2 3" key="1">
    <citation type="submission" date="2013-08" db="EMBL/GenBank/DDBJ databases">
        <title>Genome sequencing of Cellulomonas carbonis T26.</title>
        <authorList>
            <person name="Chen F."/>
            <person name="Li Y."/>
            <person name="Wang G."/>
        </authorList>
    </citation>
    <scope>NUCLEOTIDE SEQUENCE [LARGE SCALE GENOMIC DNA]</scope>
    <source>
        <strain evidence="2 3">T26</strain>
    </source>
</reference>
<organism evidence="2 3">
    <name type="scientific">Cellulomonas carbonis T26</name>
    <dbReference type="NCBI Taxonomy" id="947969"/>
    <lineage>
        <taxon>Bacteria</taxon>
        <taxon>Bacillati</taxon>
        <taxon>Actinomycetota</taxon>
        <taxon>Actinomycetes</taxon>
        <taxon>Micrococcales</taxon>
        <taxon>Cellulomonadaceae</taxon>
        <taxon>Cellulomonas</taxon>
    </lineage>
</organism>
<proteinExistence type="predicted"/>
<reference evidence="2 3" key="2">
    <citation type="journal article" date="2015" name="Stand. Genomic Sci.">
        <title>Draft genome sequence of Cellulomonas carbonis T26(T) and comparative analysis of six Cellulomonas genomes.</title>
        <authorList>
            <person name="Zhuang W."/>
            <person name="Zhang S."/>
            <person name="Xia X."/>
            <person name="Wang G."/>
        </authorList>
    </citation>
    <scope>NUCLEOTIDE SEQUENCE [LARGE SCALE GENOMIC DNA]</scope>
    <source>
        <strain evidence="2 3">T26</strain>
    </source>
</reference>
<dbReference type="AlphaFoldDB" id="A0A0A0BKX5"/>
<sequence>MDLPAELRRRPFTVAEARRLGVTDSTLRARDLCTGLRGVRAADDVPDTTRSLAAAALLVTPEGAVVSHLTALRLHGAEPPWPLDSDHRVHLTVPAARTISARSTLAVHRAGRRPPWVLVDDLPVVTPEMAWLQVAATVGVEMATVIADSLLRRVAPISSSDRLAEALATLPPRTRGRRVATSALALSRPGTDSSMETRARLALVSGGLPCPLVNVPVLDDDGRFVALPDMQYARERIVVEYDGDVHRTDRAVWRRDVERRQRLEELGWVTVTATADDVLRDRDRLVARVARLLRTRSRLSHPSTTR</sequence>
<dbReference type="EMBL" id="AXCY01000206">
    <property type="protein sequence ID" value="KGM08530.1"/>
    <property type="molecule type" value="Genomic_DNA"/>
</dbReference>
<dbReference type="Proteomes" id="UP000029839">
    <property type="component" value="Unassembled WGS sequence"/>
</dbReference>
<dbReference type="InterPro" id="IPR007569">
    <property type="entry name" value="DUF559"/>
</dbReference>
<accession>A0A0A0BKX5</accession>
<name>A0A0A0BKX5_9CELL</name>